<evidence type="ECO:0000313" key="1">
    <source>
        <dbReference type="Proteomes" id="UP000887574"/>
    </source>
</evidence>
<dbReference type="AlphaFoldDB" id="A0A915CY79"/>
<sequence length="108" mass="11606">MSDPVMQIAEPMASIAETVGQEANGEEILASTSTSAESCCESPVSSTCIQQSNTKEASWELADPDGQLSHKWKKPSESMMLVQHFLGQGLTPKEVLNTLLPATPYPLL</sequence>
<dbReference type="WBParaSite" id="jg13412">
    <property type="protein sequence ID" value="jg13412"/>
    <property type="gene ID" value="jg13412"/>
</dbReference>
<proteinExistence type="predicted"/>
<reference evidence="2" key="1">
    <citation type="submission" date="2022-11" db="UniProtKB">
        <authorList>
            <consortium name="WormBaseParasite"/>
        </authorList>
    </citation>
    <scope>IDENTIFICATION</scope>
</reference>
<accession>A0A915CY79</accession>
<dbReference type="Proteomes" id="UP000887574">
    <property type="component" value="Unplaced"/>
</dbReference>
<evidence type="ECO:0000313" key="2">
    <source>
        <dbReference type="WBParaSite" id="jg13412"/>
    </source>
</evidence>
<keyword evidence="1" id="KW-1185">Reference proteome</keyword>
<protein>
    <submittedName>
        <fullName evidence="2">Uncharacterized protein</fullName>
    </submittedName>
</protein>
<name>A0A915CY79_9BILA</name>
<organism evidence="1 2">
    <name type="scientific">Ditylenchus dipsaci</name>
    <dbReference type="NCBI Taxonomy" id="166011"/>
    <lineage>
        <taxon>Eukaryota</taxon>
        <taxon>Metazoa</taxon>
        <taxon>Ecdysozoa</taxon>
        <taxon>Nematoda</taxon>
        <taxon>Chromadorea</taxon>
        <taxon>Rhabditida</taxon>
        <taxon>Tylenchina</taxon>
        <taxon>Tylenchomorpha</taxon>
        <taxon>Sphaerularioidea</taxon>
        <taxon>Anguinidae</taxon>
        <taxon>Anguininae</taxon>
        <taxon>Ditylenchus</taxon>
    </lineage>
</organism>